<gene>
    <name evidence="1" type="ORF">PNK_1132</name>
</gene>
<accession>A0A0U5JCB7</accession>
<keyword evidence="2" id="KW-1185">Reference proteome</keyword>
<dbReference type="KEGG" id="pnl:PNK_1132"/>
<organism evidence="1 2">
    <name type="scientific">Candidatus Protochlamydia naegleriophila</name>
    <dbReference type="NCBI Taxonomy" id="389348"/>
    <lineage>
        <taxon>Bacteria</taxon>
        <taxon>Pseudomonadati</taxon>
        <taxon>Chlamydiota</taxon>
        <taxon>Chlamydiia</taxon>
        <taxon>Parachlamydiales</taxon>
        <taxon>Parachlamydiaceae</taxon>
        <taxon>Candidatus Protochlamydia</taxon>
    </lineage>
</organism>
<dbReference type="Proteomes" id="UP000069902">
    <property type="component" value="Chromosome cPNK"/>
</dbReference>
<proteinExistence type="predicted"/>
<dbReference type="InterPro" id="IPR028082">
    <property type="entry name" value="Peripla_BP_I"/>
</dbReference>
<evidence type="ECO:0000313" key="2">
    <source>
        <dbReference type="Proteomes" id="UP000069902"/>
    </source>
</evidence>
<dbReference type="InterPro" id="IPR007487">
    <property type="entry name" value="ABC_transpt-TYRBP-like"/>
</dbReference>
<sequence>MFTKWFHKFKGRSLTIAMGLSLSLLIGCSSDKQQSSALTIGILQTASHPALDRAREGFMQELTEKTHGQVHFVVQNAEGSIAQARSIAQSFHANSQINGIFAIATPAAQAAASIEKSKPIFFAAVTDPVKAGLTQANLCGTTDMIDVQGEIDMLQAFVPDAKRVAIVFNPAEINAVTIKDKMAEELEKRGVEVIQLGVSQESEMALAVTSAVKKCDVLLTPTDNTVALTLPIIARIARVHYKPLIVSDNLLVEKGALASRGVDYFQSGKKAAFLADEVFSGRKFPKELRGVGSDKTSVIVNQDVLHELELTVPDSWMAEVTFVTDRQQRKKG</sequence>
<dbReference type="AlphaFoldDB" id="A0A0U5JCB7"/>
<evidence type="ECO:0008006" key="3">
    <source>
        <dbReference type="Google" id="ProtNLM"/>
    </source>
</evidence>
<dbReference type="SUPFAM" id="SSF53822">
    <property type="entry name" value="Periplasmic binding protein-like I"/>
    <property type="match status" value="1"/>
</dbReference>
<name>A0A0U5JCB7_9BACT</name>
<dbReference type="Pfam" id="PF04392">
    <property type="entry name" value="ABC_sub_bind"/>
    <property type="match status" value="1"/>
</dbReference>
<dbReference type="STRING" id="389348.PNK_1132"/>
<evidence type="ECO:0000313" key="1">
    <source>
        <dbReference type="EMBL" id="CUI16749.1"/>
    </source>
</evidence>
<dbReference type="EMBL" id="LN879502">
    <property type="protein sequence ID" value="CUI16749.1"/>
    <property type="molecule type" value="Genomic_DNA"/>
</dbReference>
<dbReference type="InParanoid" id="A0A0U5JCB7"/>
<reference evidence="2" key="1">
    <citation type="submission" date="2015-09" db="EMBL/GenBank/DDBJ databases">
        <authorList>
            <person name="Bertelli C."/>
        </authorList>
    </citation>
    <scope>NUCLEOTIDE SEQUENCE [LARGE SCALE GENOMIC DNA]</scope>
    <source>
        <strain evidence="2">KNic</strain>
    </source>
</reference>
<dbReference type="Gene3D" id="3.40.50.2300">
    <property type="match status" value="2"/>
</dbReference>
<dbReference type="CDD" id="cd06325">
    <property type="entry name" value="PBP1_ABC_unchar_transporter"/>
    <property type="match status" value="1"/>
</dbReference>
<dbReference type="PANTHER" id="PTHR35271">
    <property type="entry name" value="ABC TRANSPORTER, SUBSTRATE-BINDING LIPOPROTEIN-RELATED"/>
    <property type="match status" value="1"/>
</dbReference>
<dbReference type="PANTHER" id="PTHR35271:SF1">
    <property type="entry name" value="ABC TRANSPORTER, SUBSTRATE-BINDING LIPOPROTEIN"/>
    <property type="match status" value="1"/>
</dbReference>
<dbReference type="PROSITE" id="PS51257">
    <property type="entry name" value="PROKAR_LIPOPROTEIN"/>
    <property type="match status" value="1"/>
</dbReference>
<dbReference type="RefSeq" id="WP_059060825.1">
    <property type="nucleotide sequence ID" value="NZ_LN879502.1"/>
</dbReference>
<dbReference type="PATRIC" id="fig|389348.3.peg.1249"/>
<protein>
    <recommendedName>
        <fullName evidence="3">ABC transporter substrate-binding protein</fullName>
    </recommendedName>
</protein>